<keyword evidence="1" id="KW-0479">Metal-binding</keyword>
<protein>
    <submittedName>
        <fullName evidence="8">Uncharacterized protein</fullName>
    </submittedName>
</protein>
<keyword evidence="3" id="KW-0862">Zinc</keyword>
<dbReference type="Pfam" id="PF00628">
    <property type="entry name" value="PHD"/>
    <property type="match status" value="1"/>
</dbReference>
<proteinExistence type="predicted"/>
<dbReference type="SUPFAM" id="SSF57903">
    <property type="entry name" value="FYVE/PHD zinc finger"/>
    <property type="match status" value="1"/>
</dbReference>
<evidence type="ECO:0000256" key="4">
    <source>
        <dbReference type="PROSITE-ProRule" id="PRU00146"/>
    </source>
</evidence>
<dbReference type="CDD" id="cd15571">
    <property type="entry name" value="ePHD"/>
    <property type="match status" value="1"/>
</dbReference>
<evidence type="ECO:0000259" key="6">
    <source>
        <dbReference type="PROSITE" id="PS50016"/>
    </source>
</evidence>
<accession>A0A834LLT3</accession>
<dbReference type="InterPro" id="IPR011011">
    <property type="entry name" value="Znf_FYVE_PHD"/>
</dbReference>
<keyword evidence="9" id="KW-1185">Reference proteome</keyword>
<name>A0A834LLT3_RHOSS</name>
<dbReference type="PANTHER" id="PTHR33916">
    <property type="entry name" value="EXPANSIN-LIKE EG45 DOMAIN-CONTAINING PROTEIN"/>
    <property type="match status" value="1"/>
</dbReference>
<dbReference type="PANTHER" id="PTHR33916:SF7">
    <property type="entry name" value="NEPROSIN DOMAIN-CONTAINING PROTEIN"/>
    <property type="match status" value="1"/>
</dbReference>
<sequence>MGSKFHELPPLKRYRLMQQDLEQKHQNRSAVSLSCLPAKKRKQLRDPPPPLPAAATAFCLPAKKRVWAPHPDFVPDEPISPFDLNVEYKPPFDEEEENAQEAASVPIANNIDEIEELEEPNASIAKDINETGENEEEDADEEEINAQEAENGPVSNNIHGIEEHEKEENNVSIAERINEAEENGEGEGDADDGIECAVCQSTDGDPSDPIVFCDGCDLMVHSTCYGSPLVKGIPEGDWFCAQCLVSQSAETGNGNGDIGSFSCCLCPVAGGAMKPTNNGQWAHIVCAVYVPEVFFTDPEGREGIDFSRVPDKRWGQSCYVCESGRGCAIDCSEPKCPLAFHVGCGLKEELCIEYKEGRNKGAVVAGFCKKHTESTVLAEEVYTSAIGDPGMRRDGLRVAIEAWNQCNEVGEEAPNMGSPRAADCFDVDNSTSHLKLIHKVNERDNKLGILNSPFKELDVIKVDRYAAWKEIYLGKKCQVYDYPRPWQFWMIMLKSGNMDTLAAKCPENGKKSKPFPPTPRFPCFGEGCMNMPLIYHNYTKLHGGDKENSIMRGSFYGTWDLKADVTKASAENDTSYFSLTWEKEVGKGSWVFHHFLKTSSNYPWLMLYLRSDATSGLSGGYHYQTRGMSKIVPKSPNFKVRFTLDVKKGTSSRSQFYLMDIGSCWKNNGKPCNGDVTTDVTRYSEMIINPDVQSNCNPSHLSDCPPYHTFRNGTRIHRTDKENFPYEAYHMHCFPGNAKYAEEPKNFCDPYSNPQAQEILQIVPHPVWGEYGYPTKKGDGWIGDPRTWELEVGKLSQALYFYQDPGTKPVDRHWPSIDLGAEVYIDGNEILEWTVSDLDIIITRDDN</sequence>
<dbReference type="Gene3D" id="3.30.40.10">
    <property type="entry name" value="Zinc/RING finger domain, C3HC4 (zinc finger)"/>
    <property type="match status" value="2"/>
</dbReference>
<dbReference type="CDD" id="cd15492">
    <property type="entry name" value="PHD_BRPF_JADE_like"/>
    <property type="match status" value="1"/>
</dbReference>
<dbReference type="InterPro" id="IPR056122">
    <property type="entry name" value="DUF7705"/>
</dbReference>
<feature type="compositionally biased region" description="Acidic residues" evidence="5">
    <location>
        <begin position="131"/>
        <end position="145"/>
    </location>
</feature>
<feature type="compositionally biased region" description="Basic and acidic residues" evidence="5">
    <location>
        <begin position="160"/>
        <end position="169"/>
    </location>
</feature>
<keyword evidence="2 4" id="KW-0863">Zinc-finger</keyword>
<dbReference type="Pfam" id="PF13832">
    <property type="entry name" value="zf-HC5HC2H_2"/>
    <property type="match status" value="1"/>
</dbReference>
<dbReference type="InterPro" id="IPR019787">
    <property type="entry name" value="Znf_PHD-finger"/>
</dbReference>
<dbReference type="OrthoDB" id="1901892at2759"/>
<dbReference type="GO" id="GO:0008270">
    <property type="term" value="F:zinc ion binding"/>
    <property type="evidence" value="ECO:0007669"/>
    <property type="project" value="UniProtKB-KW"/>
</dbReference>
<comment type="caution">
    <text evidence="8">The sequence shown here is derived from an EMBL/GenBank/DDBJ whole genome shotgun (WGS) entry which is preliminary data.</text>
</comment>
<dbReference type="GO" id="GO:0005634">
    <property type="term" value="C:nucleus"/>
    <property type="evidence" value="ECO:0007669"/>
    <property type="project" value="UniProtKB-ARBA"/>
</dbReference>
<reference evidence="8" key="1">
    <citation type="submission" date="2019-11" db="EMBL/GenBank/DDBJ databases">
        <authorList>
            <person name="Liu Y."/>
            <person name="Hou J."/>
            <person name="Li T.-Q."/>
            <person name="Guan C.-H."/>
            <person name="Wu X."/>
            <person name="Wu H.-Z."/>
            <person name="Ling F."/>
            <person name="Zhang R."/>
            <person name="Shi X.-G."/>
            <person name="Ren J.-P."/>
            <person name="Chen E.-F."/>
            <person name="Sun J.-M."/>
        </authorList>
    </citation>
    <scope>NUCLEOTIDE SEQUENCE</scope>
    <source>
        <strain evidence="8">Adult_tree_wgs_1</strain>
        <tissue evidence="8">Leaves</tissue>
    </source>
</reference>
<evidence type="ECO:0000313" key="8">
    <source>
        <dbReference type="EMBL" id="KAF7141721.1"/>
    </source>
</evidence>
<dbReference type="PROSITE" id="PS51805">
    <property type="entry name" value="EPHD"/>
    <property type="match status" value="1"/>
</dbReference>
<feature type="region of interest" description="Disordered" evidence="5">
    <location>
        <begin position="131"/>
        <end position="170"/>
    </location>
</feature>
<dbReference type="Pfam" id="PF24804">
    <property type="entry name" value="DUF7705"/>
    <property type="match status" value="1"/>
</dbReference>
<evidence type="ECO:0000256" key="1">
    <source>
        <dbReference type="ARBA" id="ARBA00022723"/>
    </source>
</evidence>
<evidence type="ECO:0000256" key="5">
    <source>
        <dbReference type="SAM" id="MobiDB-lite"/>
    </source>
</evidence>
<gene>
    <name evidence="8" type="ORF">RHSIM_Rhsim06G0212500</name>
</gene>
<evidence type="ECO:0000256" key="3">
    <source>
        <dbReference type="ARBA" id="ARBA00022833"/>
    </source>
</evidence>
<organism evidence="8 9">
    <name type="scientific">Rhododendron simsii</name>
    <name type="common">Sims's rhododendron</name>
    <dbReference type="NCBI Taxonomy" id="118357"/>
    <lineage>
        <taxon>Eukaryota</taxon>
        <taxon>Viridiplantae</taxon>
        <taxon>Streptophyta</taxon>
        <taxon>Embryophyta</taxon>
        <taxon>Tracheophyta</taxon>
        <taxon>Spermatophyta</taxon>
        <taxon>Magnoliopsida</taxon>
        <taxon>eudicotyledons</taxon>
        <taxon>Gunneridae</taxon>
        <taxon>Pentapetalae</taxon>
        <taxon>asterids</taxon>
        <taxon>Ericales</taxon>
        <taxon>Ericaceae</taxon>
        <taxon>Ericoideae</taxon>
        <taxon>Rhodoreae</taxon>
        <taxon>Rhododendron</taxon>
    </lineage>
</organism>
<evidence type="ECO:0000259" key="7">
    <source>
        <dbReference type="PROSITE" id="PS51805"/>
    </source>
</evidence>
<dbReference type="PROSITE" id="PS50016">
    <property type="entry name" value="ZF_PHD_2"/>
    <property type="match status" value="1"/>
</dbReference>
<feature type="region of interest" description="Disordered" evidence="5">
    <location>
        <begin position="73"/>
        <end position="105"/>
    </location>
</feature>
<feature type="domain" description="PHD-type" evidence="6">
    <location>
        <begin position="193"/>
        <end position="246"/>
    </location>
</feature>
<evidence type="ECO:0000256" key="2">
    <source>
        <dbReference type="ARBA" id="ARBA00022771"/>
    </source>
</evidence>
<dbReference type="EMBL" id="WJXA01000006">
    <property type="protein sequence ID" value="KAF7141721.1"/>
    <property type="molecule type" value="Genomic_DNA"/>
</dbReference>
<dbReference type="InterPro" id="IPR013083">
    <property type="entry name" value="Znf_RING/FYVE/PHD"/>
</dbReference>
<dbReference type="InterPro" id="IPR001965">
    <property type="entry name" value="Znf_PHD"/>
</dbReference>
<dbReference type="SMART" id="SM00249">
    <property type="entry name" value="PHD"/>
    <property type="match status" value="2"/>
</dbReference>
<feature type="domain" description="PHD-type" evidence="7">
    <location>
        <begin position="260"/>
        <end position="372"/>
    </location>
</feature>
<dbReference type="AlphaFoldDB" id="A0A834LLT3"/>
<evidence type="ECO:0000313" key="9">
    <source>
        <dbReference type="Proteomes" id="UP000626092"/>
    </source>
</evidence>
<dbReference type="InterPro" id="IPR034732">
    <property type="entry name" value="EPHD"/>
</dbReference>
<dbReference type="Proteomes" id="UP000626092">
    <property type="component" value="Unassembled WGS sequence"/>
</dbReference>